<gene>
    <name evidence="1" type="ORF">NPIL_121631</name>
</gene>
<protein>
    <submittedName>
        <fullName evidence="1">Uncharacterized protein</fullName>
    </submittedName>
</protein>
<evidence type="ECO:0000313" key="2">
    <source>
        <dbReference type="Proteomes" id="UP000887013"/>
    </source>
</evidence>
<dbReference type="AlphaFoldDB" id="A0A8X6JR11"/>
<keyword evidence="2" id="KW-1185">Reference proteome</keyword>
<comment type="caution">
    <text evidence="1">The sequence shown here is derived from an EMBL/GenBank/DDBJ whole genome shotgun (WGS) entry which is preliminary data.</text>
</comment>
<evidence type="ECO:0000313" key="1">
    <source>
        <dbReference type="EMBL" id="GFS30896.1"/>
    </source>
</evidence>
<accession>A0A8X6JR11</accession>
<organism evidence="1 2">
    <name type="scientific">Nephila pilipes</name>
    <name type="common">Giant wood spider</name>
    <name type="synonym">Nephila maculata</name>
    <dbReference type="NCBI Taxonomy" id="299642"/>
    <lineage>
        <taxon>Eukaryota</taxon>
        <taxon>Metazoa</taxon>
        <taxon>Ecdysozoa</taxon>
        <taxon>Arthropoda</taxon>
        <taxon>Chelicerata</taxon>
        <taxon>Arachnida</taxon>
        <taxon>Araneae</taxon>
        <taxon>Araneomorphae</taxon>
        <taxon>Entelegynae</taxon>
        <taxon>Araneoidea</taxon>
        <taxon>Nephilidae</taxon>
        <taxon>Nephila</taxon>
    </lineage>
</organism>
<name>A0A8X6JR11_NEPPI</name>
<dbReference type="Proteomes" id="UP000887013">
    <property type="component" value="Unassembled WGS sequence"/>
</dbReference>
<proteinExistence type="predicted"/>
<dbReference type="EMBL" id="BMAW01087676">
    <property type="protein sequence ID" value="GFS30896.1"/>
    <property type="molecule type" value="Genomic_DNA"/>
</dbReference>
<reference evidence="1" key="1">
    <citation type="submission" date="2020-08" db="EMBL/GenBank/DDBJ databases">
        <title>Multicomponent nature underlies the extraordinary mechanical properties of spider dragline silk.</title>
        <authorList>
            <person name="Kono N."/>
            <person name="Nakamura H."/>
            <person name="Mori M."/>
            <person name="Yoshida Y."/>
            <person name="Ohtoshi R."/>
            <person name="Malay A.D."/>
            <person name="Moran D.A.P."/>
            <person name="Tomita M."/>
            <person name="Numata K."/>
            <person name="Arakawa K."/>
        </authorList>
    </citation>
    <scope>NUCLEOTIDE SEQUENCE</scope>
</reference>
<sequence>MRGIEFALRRFAAVKGGRHRCLLRLRQEPYPLIRHAVLGTHMVTQEVDLRNQGISLLLRISEFLGFLSKGVILLFIGTCCAFSPRKPDGTHSLEVRSQLFGVVTSPASMGCKVSENVYAFQYFSKCCL</sequence>